<dbReference type="AlphaFoldDB" id="D5H524"/>
<feature type="compositionally biased region" description="Polar residues" evidence="1">
    <location>
        <begin position="1"/>
        <end position="12"/>
    </location>
</feature>
<evidence type="ECO:0000256" key="1">
    <source>
        <dbReference type="SAM" id="MobiDB-lite"/>
    </source>
</evidence>
<dbReference type="HOGENOM" id="CLU_027402_33_0_10"/>
<dbReference type="Proteomes" id="UP000000933">
    <property type="component" value="Chromosome"/>
</dbReference>
<dbReference type="InterPro" id="IPR009057">
    <property type="entry name" value="Homeodomain-like_sf"/>
</dbReference>
<gene>
    <name evidence="2" type="ordered locus">SRM_00208</name>
</gene>
<feature type="compositionally biased region" description="Basic and acidic residues" evidence="1">
    <location>
        <begin position="60"/>
        <end position="77"/>
    </location>
</feature>
<dbReference type="KEGG" id="srm:SRM_00208"/>
<dbReference type="EMBL" id="FP565814">
    <property type="protein sequence ID" value="CBH23129.1"/>
    <property type="molecule type" value="Genomic_DNA"/>
</dbReference>
<feature type="region of interest" description="Disordered" evidence="1">
    <location>
        <begin position="35"/>
        <end position="77"/>
    </location>
</feature>
<name>D5H524_SALRM</name>
<protein>
    <submittedName>
        <fullName evidence="2">Transposase</fullName>
    </submittedName>
</protein>
<organism evidence="2 3">
    <name type="scientific">Salinibacter ruber (strain M8)</name>
    <dbReference type="NCBI Taxonomy" id="761659"/>
    <lineage>
        <taxon>Bacteria</taxon>
        <taxon>Pseudomonadati</taxon>
        <taxon>Rhodothermota</taxon>
        <taxon>Rhodothermia</taxon>
        <taxon>Rhodothermales</taxon>
        <taxon>Salinibacteraceae</taxon>
        <taxon>Salinibacter</taxon>
    </lineage>
</organism>
<sequence>MDVSSLSNQQVLTMPRTRPPYPQKFRDQIVELARNGRTPSDLAEEFEPTATTTSGWLNQADRDEGKSAEGLSSDEREELRELRKKLRELKQERDILAKATAWFAREKGDVPPKSSGS</sequence>
<proteinExistence type="predicted"/>
<reference evidence="2 3" key="1">
    <citation type="journal article" date="2010" name="ISME J.">
        <title>Fine-scale evolution: genomic, phenotypic and ecological differentiation in two coexisting Salinibacter ruber strains.</title>
        <authorList>
            <person name="Pena A."/>
            <person name="Teeling H."/>
            <person name="Huerta-Cepas J."/>
            <person name="Santos F."/>
            <person name="Yarza P."/>
            <person name="Brito-Echeverria J."/>
            <person name="Lucio M."/>
            <person name="Schmitt-Kopplin P."/>
            <person name="Meseguer I."/>
            <person name="Schenowitz C."/>
            <person name="Dossat C."/>
            <person name="Barbe V."/>
            <person name="Dopazo J."/>
            <person name="Rossello-Mora R."/>
            <person name="Schuler M."/>
            <person name="Glockner F.O."/>
            <person name="Amann R."/>
            <person name="Gabaldon T."/>
            <person name="Anton J."/>
        </authorList>
    </citation>
    <scope>NUCLEOTIDE SEQUENCE [LARGE SCALE GENOMIC DNA]</scope>
    <source>
        <strain evidence="2 3">M8</strain>
    </source>
</reference>
<evidence type="ECO:0000313" key="3">
    <source>
        <dbReference type="Proteomes" id="UP000000933"/>
    </source>
</evidence>
<evidence type="ECO:0000313" key="2">
    <source>
        <dbReference type="EMBL" id="CBH23129.1"/>
    </source>
</evidence>
<accession>D5H524</accession>
<feature type="region of interest" description="Disordered" evidence="1">
    <location>
        <begin position="1"/>
        <end position="23"/>
    </location>
</feature>
<reference evidence="3" key="2">
    <citation type="submission" date="2010-04" db="EMBL/GenBank/DDBJ databases">
        <title>Genome sequence of Salinibacter ruber M8.</title>
        <authorList>
            <consortium name="Genoscope"/>
        </authorList>
    </citation>
    <scope>NUCLEOTIDE SEQUENCE [LARGE SCALE GENOMIC DNA]</scope>
    <source>
        <strain evidence="3">M8</strain>
    </source>
</reference>
<dbReference type="SUPFAM" id="SSF46689">
    <property type="entry name" value="Homeodomain-like"/>
    <property type="match status" value="1"/>
</dbReference>